<evidence type="ECO:0000313" key="2">
    <source>
        <dbReference type="Proteomes" id="UP000214646"/>
    </source>
</evidence>
<reference evidence="2" key="1">
    <citation type="submission" date="2017-06" db="EMBL/GenBank/DDBJ databases">
        <title>Genome analysis of Fimbriiglobus ruber SP5, the first member of the order Planctomycetales with confirmed chitinolytic capability.</title>
        <authorList>
            <person name="Ravin N.V."/>
            <person name="Rakitin A.L."/>
            <person name="Ivanova A.A."/>
            <person name="Beletsky A.V."/>
            <person name="Kulichevskaya I.S."/>
            <person name="Mardanov A.V."/>
            <person name="Dedysh S.N."/>
        </authorList>
    </citation>
    <scope>NUCLEOTIDE SEQUENCE [LARGE SCALE GENOMIC DNA]</scope>
    <source>
        <strain evidence="2">SP5</strain>
    </source>
</reference>
<dbReference type="Proteomes" id="UP000214646">
    <property type="component" value="Unassembled WGS sequence"/>
</dbReference>
<protein>
    <submittedName>
        <fullName evidence="1">Uncharacterized protein</fullName>
    </submittedName>
</protein>
<dbReference type="AlphaFoldDB" id="A0A225D9P6"/>
<proteinExistence type="predicted"/>
<name>A0A225D9P6_9BACT</name>
<sequence length="65" mass="6661">MSGLQEGQGGAGYSHGRLGVKVSVRTLSDRSTSPACFKGDVVAKQIRSMNTATANVEGSGAKYGE</sequence>
<gene>
    <name evidence="1" type="ORF">FRUB_07450</name>
</gene>
<dbReference type="EMBL" id="NIDE01000014">
    <property type="protein sequence ID" value="OWK38330.1"/>
    <property type="molecule type" value="Genomic_DNA"/>
</dbReference>
<evidence type="ECO:0000313" key="1">
    <source>
        <dbReference type="EMBL" id="OWK38330.1"/>
    </source>
</evidence>
<comment type="caution">
    <text evidence="1">The sequence shown here is derived from an EMBL/GenBank/DDBJ whole genome shotgun (WGS) entry which is preliminary data.</text>
</comment>
<accession>A0A225D9P6</accession>
<keyword evidence="2" id="KW-1185">Reference proteome</keyword>
<organism evidence="1 2">
    <name type="scientific">Fimbriiglobus ruber</name>
    <dbReference type="NCBI Taxonomy" id="1908690"/>
    <lineage>
        <taxon>Bacteria</taxon>
        <taxon>Pseudomonadati</taxon>
        <taxon>Planctomycetota</taxon>
        <taxon>Planctomycetia</taxon>
        <taxon>Gemmatales</taxon>
        <taxon>Gemmataceae</taxon>
        <taxon>Fimbriiglobus</taxon>
    </lineage>
</organism>